<dbReference type="PIRSF" id="PIRSF000138">
    <property type="entry name" value="Al-hdrx_acd_dh"/>
    <property type="match status" value="1"/>
</dbReference>
<evidence type="ECO:0000256" key="6">
    <source>
        <dbReference type="ARBA" id="ARBA00023002"/>
    </source>
</evidence>
<feature type="binding site" evidence="15">
    <location>
        <position position="109"/>
    </location>
    <ligand>
        <name>FMN</name>
        <dbReference type="ChEBI" id="CHEBI:58210"/>
    </ligand>
</feature>
<dbReference type="FunFam" id="3.20.20.70:FF:000029">
    <property type="entry name" value="L-lactate dehydrogenase"/>
    <property type="match status" value="1"/>
</dbReference>
<keyword evidence="6" id="KW-0560">Oxidoreductase</keyword>
<accession>A0A6N7R5K2</accession>
<evidence type="ECO:0000256" key="3">
    <source>
        <dbReference type="ARBA" id="ARBA00013087"/>
    </source>
</evidence>
<dbReference type="GO" id="GO:0003973">
    <property type="term" value="F:(S)-2-hydroxy-acid oxidase activity"/>
    <property type="evidence" value="ECO:0007669"/>
    <property type="project" value="UniProtKB-EC"/>
</dbReference>
<feature type="binding site" evidence="15">
    <location>
        <position position="133"/>
    </location>
    <ligand>
        <name>glyoxylate</name>
        <dbReference type="ChEBI" id="CHEBI:36655"/>
    </ligand>
</feature>
<dbReference type="PROSITE" id="PS00557">
    <property type="entry name" value="FMN_HYDROXY_ACID_DH_1"/>
    <property type="match status" value="1"/>
</dbReference>
<evidence type="ECO:0000256" key="4">
    <source>
        <dbReference type="ARBA" id="ARBA00022630"/>
    </source>
</evidence>
<dbReference type="Gene3D" id="3.20.20.70">
    <property type="entry name" value="Aldolase class I"/>
    <property type="match status" value="1"/>
</dbReference>
<evidence type="ECO:0000259" key="16">
    <source>
        <dbReference type="PROSITE" id="PS51349"/>
    </source>
</evidence>
<keyword evidence="4 15" id="KW-0285">Flavoprotein</keyword>
<dbReference type="EC" id="1.1.3.15" evidence="3"/>
<organism evidence="17 18">
    <name type="scientific">Gracilibacillus thailandensis</name>
    <dbReference type="NCBI Taxonomy" id="563735"/>
    <lineage>
        <taxon>Bacteria</taxon>
        <taxon>Bacillati</taxon>
        <taxon>Bacillota</taxon>
        <taxon>Bacilli</taxon>
        <taxon>Bacillales</taxon>
        <taxon>Bacillaceae</taxon>
        <taxon>Gracilibacillus</taxon>
    </lineage>
</organism>
<dbReference type="PANTHER" id="PTHR10578:SF143">
    <property type="entry name" value="FMN-DEPENDENT ALPHA-HYDROXY ACID DEHYDROGENASE PB1A11.03"/>
    <property type="match status" value="1"/>
</dbReference>
<dbReference type="InterPro" id="IPR012133">
    <property type="entry name" value="Alpha-hydoxy_acid_DH_FMN"/>
</dbReference>
<protein>
    <recommendedName>
        <fullName evidence="8">L-lactate oxidase</fullName>
        <ecNumber evidence="3">1.1.3.15</ecNumber>
    </recommendedName>
    <alternativeName>
        <fullName evidence="13">(S)-2-hydroxy-acid oxidase</fullName>
    </alternativeName>
</protein>
<gene>
    <name evidence="17" type="ORF">GH885_19555</name>
</gene>
<keyword evidence="18" id="KW-1185">Reference proteome</keyword>
<evidence type="ECO:0000256" key="15">
    <source>
        <dbReference type="PIRSR" id="PIRSR000138-2"/>
    </source>
</evidence>
<feature type="binding site" evidence="15">
    <location>
        <begin position="316"/>
        <end position="317"/>
    </location>
    <ligand>
        <name>FMN</name>
        <dbReference type="ChEBI" id="CHEBI:58210"/>
    </ligand>
</feature>
<comment type="catalytic activity">
    <reaction evidence="9">
        <text>(S)-lactate + O2 = pyruvate + H2O2</text>
        <dbReference type="Rhea" id="RHEA:55868"/>
        <dbReference type="ChEBI" id="CHEBI:15361"/>
        <dbReference type="ChEBI" id="CHEBI:15379"/>
        <dbReference type="ChEBI" id="CHEBI:16240"/>
        <dbReference type="ChEBI" id="CHEBI:16651"/>
    </reaction>
    <physiologicalReaction direction="left-to-right" evidence="9">
        <dbReference type="Rhea" id="RHEA:55869"/>
    </physiologicalReaction>
</comment>
<evidence type="ECO:0000256" key="14">
    <source>
        <dbReference type="PIRSR" id="PIRSR000138-1"/>
    </source>
</evidence>
<feature type="binding site" evidence="15">
    <location>
        <begin position="80"/>
        <end position="82"/>
    </location>
    <ligand>
        <name>FMN</name>
        <dbReference type="ChEBI" id="CHEBI:58210"/>
    </ligand>
</feature>
<feature type="binding site" evidence="15">
    <location>
        <position position="265"/>
    </location>
    <ligand>
        <name>glyoxylate</name>
        <dbReference type="ChEBI" id="CHEBI:36655"/>
    </ligand>
</feature>
<dbReference type="InterPro" id="IPR008259">
    <property type="entry name" value="FMN_hydac_DH_AS"/>
</dbReference>
<evidence type="ECO:0000256" key="10">
    <source>
        <dbReference type="ARBA" id="ARBA00050549"/>
    </source>
</evidence>
<feature type="active site" description="Proton acceptor" evidence="14">
    <location>
        <position position="262"/>
    </location>
</feature>
<evidence type="ECO:0000256" key="5">
    <source>
        <dbReference type="ARBA" id="ARBA00022643"/>
    </source>
</evidence>
<keyword evidence="5 15" id="KW-0288">FMN</keyword>
<sequence length="366" mass="40543">MTVSFPIRFQELEQQAKDRLDPKIFDYIQSGGGREETLRANETSFRKWRLVPRFGADVSTVSLAKKIHGETIQSPMMLAPVGMQALADTNGEKASICAAHKYGIPFIASTVSSYSLEEIAEACPNADRWFQLYYPNDEALAKSFVQRAEEAGYQAIVVTIDMATLGHREKDLTNQYSPFRLGKGMSNYTNDPIFQSYVASLSQEEMRTEMQKVFFKPGLNWLDIQELRKATSLPIYIKGILHPDDAEKAVEIGIDGIVISNHGGRQLDRSITSIDALPLIKERVQDQLTILLDSGIRSGPDIVTALALGADAVLLGRPFIYGLAIAGQLGVEKVVDNITNDLTKTLQLMGVNDVNKLDSSFIRHDS</sequence>
<evidence type="ECO:0000256" key="11">
    <source>
        <dbReference type="ARBA" id="ARBA00050773"/>
    </source>
</evidence>
<dbReference type="SUPFAM" id="SSF51395">
    <property type="entry name" value="FMN-linked oxidoreductases"/>
    <property type="match status" value="1"/>
</dbReference>
<evidence type="ECO:0000256" key="7">
    <source>
        <dbReference type="ARBA" id="ARBA00024042"/>
    </source>
</evidence>
<feature type="binding site" evidence="15">
    <location>
        <position position="159"/>
    </location>
    <ligand>
        <name>FMN</name>
        <dbReference type="ChEBI" id="CHEBI:58210"/>
    </ligand>
</feature>
<comment type="caution">
    <text evidence="17">The sequence shown here is derived from an EMBL/GenBank/DDBJ whole genome shotgun (WGS) entry which is preliminary data.</text>
</comment>
<feature type="binding site" evidence="15">
    <location>
        <position position="238"/>
    </location>
    <ligand>
        <name>FMN</name>
        <dbReference type="ChEBI" id="CHEBI:58210"/>
    </ligand>
</feature>
<evidence type="ECO:0000256" key="2">
    <source>
        <dbReference type="ARBA" id="ARBA00001917"/>
    </source>
</evidence>
<dbReference type="Proteomes" id="UP000435187">
    <property type="component" value="Unassembled WGS sequence"/>
</dbReference>
<evidence type="ECO:0000256" key="13">
    <source>
        <dbReference type="ARBA" id="ARBA00079803"/>
    </source>
</evidence>
<reference evidence="17 18" key="1">
    <citation type="submission" date="2019-10" db="EMBL/GenBank/DDBJ databases">
        <title>Gracilibacillus salitolerans sp. nov., a moderate halophile isolated from a saline soil in northwest China.</title>
        <authorList>
            <person name="Gan L."/>
        </authorList>
    </citation>
    <scope>NUCLEOTIDE SEQUENCE [LARGE SCALE GENOMIC DNA]</scope>
    <source>
        <strain evidence="17 18">TP2-8</strain>
    </source>
</reference>
<comment type="similarity">
    <text evidence="7">Belongs to the FMN-dependent alpha-hydroxy acid dehydrogenase family.</text>
</comment>
<evidence type="ECO:0000256" key="1">
    <source>
        <dbReference type="ARBA" id="ARBA00000616"/>
    </source>
</evidence>
<dbReference type="InterPro" id="IPR037396">
    <property type="entry name" value="FMN_HAD"/>
</dbReference>
<feature type="binding site" evidence="15">
    <location>
        <position position="131"/>
    </location>
    <ligand>
        <name>FMN</name>
        <dbReference type="ChEBI" id="CHEBI:58210"/>
    </ligand>
</feature>
<feature type="domain" description="FMN hydroxy acid dehydrogenase" evidence="16">
    <location>
        <begin position="1"/>
        <end position="366"/>
    </location>
</feature>
<comment type="catalytic activity">
    <reaction evidence="12">
        <text>2-hydroxyoctanoate + O2 = 2-oxooctanoate + H2O2</text>
        <dbReference type="Rhea" id="RHEA:67940"/>
        <dbReference type="ChEBI" id="CHEBI:15379"/>
        <dbReference type="ChEBI" id="CHEBI:16240"/>
        <dbReference type="ChEBI" id="CHEBI:133514"/>
        <dbReference type="ChEBI" id="CHEBI:176689"/>
    </reaction>
</comment>
<dbReference type="AlphaFoldDB" id="A0A6N7R5K2"/>
<dbReference type="PANTHER" id="PTHR10578">
    <property type="entry name" value="S -2-HYDROXY-ACID OXIDASE-RELATED"/>
    <property type="match status" value="1"/>
</dbReference>
<evidence type="ECO:0000313" key="18">
    <source>
        <dbReference type="Proteomes" id="UP000435187"/>
    </source>
</evidence>
<evidence type="ECO:0000256" key="9">
    <source>
        <dbReference type="ARBA" id="ARBA00048754"/>
    </source>
</evidence>
<dbReference type="Pfam" id="PF01070">
    <property type="entry name" value="FMN_dh"/>
    <property type="match status" value="1"/>
</dbReference>
<proteinExistence type="inferred from homology"/>
<feature type="binding site" evidence="15">
    <location>
        <position position="260"/>
    </location>
    <ligand>
        <name>glyoxylate</name>
        <dbReference type="ChEBI" id="CHEBI:36655"/>
    </ligand>
</feature>
<feature type="binding site" evidence="15">
    <location>
        <position position="27"/>
    </location>
    <ligand>
        <name>glyoxylate</name>
        <dbReference type="ChEBI" id="CHEBI:36655"/>
    </ligand>
</feature>
<comment type="cofactor">
    <cofactor evidence="2">
        <name>FMN</name>
        <dbReference type="ChEBI" id="CHEBI:58210"/>
    </cofactor>
</comment>
<dbReference type="InterPro" id="IPR000262">
    <property type="entry name" value="FMN-dep_DH"/>
</dbReference>
<name>A0A6N7R5K2_9BACI</name>
<dbReference type="RefSeq" id="WP_153836979.1">
    <property type="nucleotide sequence ID" value="NZ_JBHUMW010000051.1"/>
</dbReference>
<feature type="binding site" evidence="15">
    <location>
        <position position="262"/>
    </location>
    <ligand>
        <name>glyoxylate</name>
        <dbReference type="ChEBI" id="CHEBI:36655"/>
    </ligand>
</feature>
<dbReference type="PROSITE" id="PS51349">
    <property type="entry name" value="FMN_HYDROXY_ACID_DH_2"/>
    <property type="match status" value="1"/>
</dbReference>
<comment type="catalytic activity">
    <reaction evidence="11">
        <text>2-hydroxyoctadecanoate + O2 = 2-oxooctadecanoate + H2O2</text>
        <dbReference type="Rhea" id="RHEA:68964"/>
        <dbReference type="ChEBI" id="CHEBI:15379"/>
        <dbReference type="ChEBI" id="CHEBI:16240"/>
        <dbReference type="ChEBI" id="CHEBI:17162"/>
        <dbReference type="ChEBI" id="CHEBI:76724"/>
    </reaction>
</comment>
<comment type="catalytic activity">
    <reaction evidence="10">
        <text>mandelate + O2 = phenylglyoxylate + H2O2</text>
        <dbReference type="Rhea" id="RHEA:68968"/>
        <dbReference type="ChEBI" id="CHEBI:15379"/>
        <dbReference type="ChEBI" id="CHEBI:16240"/>
        <dbReference type="ChEBI" id="CHEBI:25147"/>
        <dbReference type="ChEBI" id="CHEBI:36656"/>
    </reaction>
</comment>
<evidence type="ECO:0000256" key="8">
    <source>
        <dbReference type="ARBA" id="ARBA00029513"/>
    </source>
</evidence>
<evidence type="ECO:0000256" key="12">
    <source>
        <dbReference type="ARBA" id="ARBA00052949"/>
    </source>
</evidence>
<dbReference type="EMBL" id="WJEE01000072">
    <property type="protein sequence ID" value="MRI68507.1"/>
    <property type="molecule type" value="Genomic_DNA"/>
</dbReference>
<dbReference type="GO" id="GO:0010181">
    <property type="term" value="F:FMN binding"/>
    <property type="evidence" value="ECO:0007669"/>
    <property type="project" value="InterPro"/>
</dbReference>
<comment type="catalytic activity">
    <reaction evidence="1">
        <text>a (2S)-2-hydroxycarboxylate + O2 = a 2-oxocarboxylate + H2O2</text>
        <dbReference type="Rhea" id="RHEA:16789"/>
        <dbReference type="ChEBI" id="CHEBI:15379"/>
        <dbReference type="ChEBI" id="CHEBI:16240"/>
        <dbReference type="ChEBI" id="CHEBI:35179"/>
        <dbReference type="ChEBI" id="CHEBI:58123"/>
        <dbReference type="EC" id="1.1.3.15"/>
    </reaction>
</comment>
<evidence type="ECO:0000313" key="17">
    <source>
        <dbReference type="EMBL" id="MRI68507.1"/>
    </source>
</evidence>
<feature type="binding site" evidence="15">
    <location>
        <begin position="293"/>
        <end position="297"/>
    </location>
    <ligand>
        <name>FMN</name>
        <dbReference type="ChEBI" id="CHEBI:58210"/>
    </ligand>
</feature>
<feature type="binding site" evidence="15">
    <location>
        <position position="168"/>
    </location>
    <ligand>
        <name>glyoxylate</name>
        <dbReference type="ChEBI" id="CHEBI:36655"/>
    </ligand>
</feature>
<dbReference type="InterPro" id="IPR013785">
    <property type="entry name" value="Aldolase_TIM"/>
</dbReference>